<dbReference type="Pfam" id="PF18142">
    <property type="entry name" value="SLATT_fungal"/>
    <property type="match status" value="1"/>
</dbReference>
<dbReference type="AlphaFoldDB" id="A0AA38WXW5"/>
<gene>
    <name evidence="4" type="ORF">H2200_012473</name>
</gene>
<feature type="compositionally biased region" description="Low complexity" evidence="1">
    <location>
        <begin position="25"/>
        <end position="44"/>
    </location>
</feature>
<dbReference type="NCBIfam" id="NF033635">
    <property type="entry name" value="SLATT_fungal"/>
    <property type="match status" value="1"/>
</dbReference>
<protein>
    <recommendedName>
        <fullName evidence="3">SMODS and SLOG-associating 2TM effector domain-containing protein</fullName>
    </recommendedName>
</protein>
<keyword evidence="5" id="KW-1185">Reference proteome</keyword>
<dbReference type="InterPro" id="IPR041622">
    <property type="entry name" value="SLATT_fungi"/>
</dbReference>
<reference evidence="4" key="1">
    <citation type="submission" date="2022-10" db="EMBL/GenBank/DDBJ databases">
        <title>Culturing micro-colonial fungi from biological soil crusts in the Mojave desert and describing Neophaeococcomyces mojavensis, and introducing the new genera and species Taxawa tesnikishii.</title>
        <authorList>
            <person name="Kurbessoian T."/>
            <person name="Stajich J.E."/>
        </authorList>
    </citation>
    <scope>NUCLEOTIDE SEQUENCE</scope>
    <source>
        <strain evidence="4">TK_41</strain>
    </source>
</reference>
<feature type="transmembrane region" description="Helical" evidence="2">
    <location>
        <begin position="161"/>
        <end position="180"/>
    </location>
</feature>
<dbReference type="PANTHER" id="PTHR38793:SF3">
    <property type="entry name" value="SMODS AND SLOG-ASSOCIATING 2TM EFFECTOR DOMAIN-CONTAINING PROTEIN"/>
    <property type="match status" value="1"/>
</dbReference>
<dbReference type="EMBL" id="JAPDRK010000023">
    <property type="protein sequence ID" value="KAJ9603178.1"/>
    <property type="molecule type" value="Genomic_DNA"/>
</dbReference>
<sequence>MSQTSESPLVDAPKGVATSSHVQVDPSRSSDASSNPPSNTSKKPMTPDERQKAFRQRVGIPEKGTAPLNASRALSQQKQIFILVLRGVAHFLSLLPLVPLPKPTDSEPDHQFRTRIEKAYQTQRRYYWFITTVSHSMLWLQIGIGATLTALGQTNNNTARVAITVLGAVNTVIAGFLTFLKSRNQPNRALQFRNGLRGVVEDLWQVDSETGRDDFDVDKKVEYLWAKYKEVVQESEANYPDLWVSLSKMIKPSDPDKNPNTQMKQIAEDGQGGPKLVTRA</sequence>
<feature type="transmembrane region" description="Helical" evidence="2">
    <location>
        <begin position="126"/>
        <end position="149"/>
    </location>
</feature>
<feature type="domain" description="SMODS and SLOG-associating 2TM effector" evidence="3">
    <location>
        <begin position="115"/>
        <end position="233"/>
    </location>
</feature>
<feature type="region of interest" description="Disordered" evidence="1">
    <location>
        <begin position="1"/>
        <end position="52"/>
    </location>
</feature>
<evidence type="ECO:0000259" key="3">
    <source>
        <dbReference type="Pfam" id="PF18142"/>
    </source>
</evidence>
<comment type="caution">
    <text evidence="4">The sequence shown here is derived from an EMBL/GenBank/DDBJ whole genome shotgun (WGS) entry which is preliminary data.</text>
</comment>
<evidence type="ECO:0000313" key="4">
    <source>
        <dbReference type="EMBL" id="KAJ9603178.1"/>
    </source>
</evidence>
<keyword evidence="2" id="KW-1133">Transmembrane helix</keyword>
<accession>A0AA38WXW5</accession>
<evidence type="ECO:0000256" key="2">
    <source>
        <dbReference type="SAM" id="Phobius"/>
    </source>
</evidence>
<evidence type="ECO:0000256" key="1">
    <source>
        <dbReference type="SAM" id="MobiDB-lite"/>
    </source>
</evidence>
<proteinExistence type="predicted"/>
<evidence type="ECO:0000313" key="5">
    <source>
        <dbReference type="Proteomes" id="UP001172673"/>
    </source>
</evidence>
<name>A0AA38WXW5_9EURO</name>
<organism evidence="4 5">
    <name type="scientific">Cladophialophora chaetospira</name>
    <dbReference type="NCBI Taxonomy" id="386627"/>
    <lineage>
        <taxon>Eukaryota</taxon>
        <taxon>Fungi</taxon>
        <taxon>Dikarya</taxon>
        <taxon>Ascomycota</taxon>
        <taxon>Pezizomycotina</taxon>
        <taxon>Eurotiomycetes</taxon>
        <taxon>Chaetothyriomycetidae</taxon>
        <taxon>Chaetothyriales</taxon>
        <taxon>Herpotrichiellaceae</taxon>
        <taxon>Cladophialophora</taxon>
    </lineage>
</organism>
<feature type="region of interest" description="Disordered" evidence="1">
    <location>
        <begin position="250"/>
        <end position="280"/>
    </location>
</feature>
<dbReference type="PANTHER" id="PTHR38793">
    <property type="entry name" value="SLATT_FUNGAL DOMAIN-CONTAINING PROTEIN-RELATED"/>
    <property type="match status" value="1"/>
</dbReference>
<keyword evidence="2" id="KW-0472">Membrane</keyword>
<dbReference type="Proteomes" id="UP001172673">
    <property type="component" value="Unassembled WGS sequence"/>
</dbReference>
<keyword evidence="2" id="KW-0812">Transmembrane</keyword>